<evidence type="ECO:0008006" key="5">
    <source>
        <dbReference type="Google" id="ProtNLM"/>
    </source>
</evidence>
<organism evidence="3 4">
    <name type="scientific">Streptomyces spinoverrucosus</name>
    <dbReference type="NCBI Taxonomy" id="284043"/>
    <lineage>
        <taxon>Bacteria</taxon>
        <taxon>Bacillati</taxon>
        <taxon>Actinomycetota</taxon>
        <taxon>Actinomycetes</taxon>
        <taxon>Kitasatosporales</taxon>
        <taxon>Streptomycetaceae</taxon>
        <taxon>Streptomyces</taxon>
    </lineage>
</organism>
<dbReference type="SUPFAM" id="SSF56349">
    <property type="entry name" value="DNA breaking-rejoining enzymes"/>
    <property type="match status" value="1"/>
</dbReference>
<keyword evidence="1" id="KW-0233">DNA recombination</keyword>
<accession>A0A4Y3VSX4</accession>
<gene>
    <name evidence="3" type="ORF">SSP24_64050</name>
</gene>
<dbReference type="GO" id="GO:0006310">
    <property type="term" value="P:DNA recombination"/>
    <property type="evidence" value="ECO:0007669"/>
    <property type="project" value="UniProtKB-KW"/>
</dbReference>
<sequence>MTIAEYLTYWLMNVAKGKVSKTTYVNYESLVLRTGQGQKAAGAQAALLTGRRLVPTGRGQVRASSSARNKGTPIEPRNLNRSFETLCARAGVRKVGFRDLRHTCASPLHEQSRRRPHDHRGARGEWDASLIRSDKSRRPCGSLHRASDMLRTRKDSNLQPSDP</sequence>
<keyword evidence="4" id="KW-1185">Reference proteome</keyword>
<dbReference type="Proteomes" id="UP000317881">
    <property type="component" value="Unassembled WGS sequence"/>
</dbReference>
<dbReference type="InterPro" id="IPR011010">
    <property type="entry name" value="DNA_brk_join_enz"/>
</dbReference>
<feature type="compositionally biased region" description="Basic and acidic residues" evidence="2">
    <location>
        <begin position="145"/>
        <end position="156"/>
    </location>
</feature>
<reference evidence="3 4" key="1">
    <citation type="submission" date="2019-06" db="EMBL/GenBank/DDBJ databases">
        <title>Whole genome shotgun sequence of Streptomyces spinoverrucosus NBRC 14228.</title>
        <authorList>
            <person name="Hosoyama A."/>
            <person name="Uohara A."/>
            <person name="Ohji S."/>
            <person name="Ichikawa N."/>
        </authorList>
    </citation>
    <scope>NUCLEOTIDE SEQUENCE [LARGE SCALE GENOMIC DNA]</scope>
    <source>
        <strain evidence="3 4">NBRC 14228</strain>
    </source>
</reference>
<dbReference type="GO" id="GO:0003677">
    <property type="term" value="F:DNA binding"/>
    <property type="evidence" value="ECO:0007669"/>
    <property type="project" value="InterPro"/>
</dbReference>
<evidence type="ECO:0000256" key="1">
    <source>
        <dbReference type="ARBA" id="ARBA00023172"/>
    </source>
</evidence>
<dbReference type="InterPro" id="IPR013762">
    <property type="entry name" value="Integrase-like_cat_sf"/>
</dbReference>
<proteinExistence type="predicted"/>
<dbReference type="GO" id="GO:0015074">
    <property type="term" value="P:DNA integration"/>
    <property type="evidence" value="ECO:0007669"/>
    <property type="project" value="InterPro"/>
</dbReference>
<evidence type="ECO:0000313" key="4">
    <source>
        <dbReference type="Proteomes" id="UP000317881"/>
    </source>
</evidence>
<feature type="region of interest" description="Disordered" evidence="2">
    <location>
        <begin position="57"/>
        <end position="77"/>
    </location>
</feature>
<dbReference type="RefSeq" id="WP_174864761.1">
    <property type="nucleotide sequence ID" value="NZ_BJND01000057.1"/>
</dbReference>
<name>A0A4Y3VSX4_9ACTN</name>
<protein>
    <recommendedName>
        <fullName evidence="5">Tyr recombinase domain-containing protein</fullName>
    </recommendedName>
</protein>
<comment type="caution">
    <text evidence="3">The sequence shown here is derived from an EMBL/GenBank/DDBJ whole genome shotgun (WGS) entry which is preliminary data.</text>
</comment>
<evidence type="ECO:0000256" key="2">
    <source>
        <dbReference type="SAM" id="MobiDB-lite"/>
    </source>
</evidence>
<dbReference type="EMBL" id="BJND01000057">
    <property type="protein sequence ID" value="GEC08750.1"/>
    <property type="molecule type" value="Genomic_DNA"/>
</dbReference>
<evidence type="ECO:0000313" key="3">
    <source>
        <dbReference type="EMBL" id="GEC08750.1"/>
    </source>
</evidence>
<dbReference type="Gene3D" id="1.10.443.10">
    <property type="entry name" value="Intergrase catalytic core"/>
    <property type="match status" value="1"/>
</dbReference>
<dbReference type="AlphaFoldDB" id="A0A4Y3VSX4"/>
<feature type="compositionally biased region" description="Basic and acidic residues" evidence="2">
    <location>
        <begin position="119"/>
        <end position="137"/>
    </location>
</feature>
<feature type="region of interest" description="Disordered" evidence="2">
    <location>
        <begin position="108"/>
        <end position="163"/>
    </location>
</feature>